<dbReference type="Proteomes" id="UP000801428">
    <property type="component" value="Unassembled WGS sequence"/>
</dbReference>
<keyword evidence="3" id="KW-1185">Reference proteome</keyword>
<evidence type="ECO:0000313" key="3">
    <source>
        <dbReference type="Proteomes" id="UP000801428"/>
    </source>
</evidence>
<organism evidence="2 3">
    <name type="scientific">Curvularia kusanoi</name>
    <name type="common">Cochliobolus kusanoi</name>
    <dbReference type="NCBI Taxonomy" id="90978"/>
    <lineage>
        <taxon>Eukaryota</taxon>
        <taxon>Fungi</taxon>
        <taxon>Dikarya</taxon>
        <taxon>Ascomycota</taxon>
        <taxon>Pezizomycotina</taxon>
        <taxon>Dothideomycetes</taxon>
        <taxon>Pleosporomycetidae</taxon>
        <taxon>Pleosporales</taxon>
        <taxon>Pleosporineae</taxon>
        <taxon>Pleosporaceae</taxon>
        <taxon>Curvularia</taxon>
    </lineage>
</organism>
<evidence type="ECO:0000313" key="2">
    <source>
        <dbReference type="EMBL" id="KAF2999262.1"/>
    </source>
</evidence>
<feature type="region of interest" description="Disordered" evidence="1">
    <location>
        <begin position="41"/>
        <end position="178"/>
    </location>
</feature>
<name>A0A9P4TAT9_CURKU</name>
<evidence type="ECO:0000256" key="1">
    <source>
        <dbReference type="SAM" id="MobiDB-lite"/>
    </source>
</evidence>
<dbReference type="AlphaFoldDB" id="A0A9P4TAT9"/>
<feature type="compositionally biased region" description="Polar residues" evidence="1">
    <location>
        <begin position="45"/>
        <end position="63"/>
    </location>
</feature>
<feature type="compositionally biased region" description="Acidic residues" evidence="1">
    <location>
        <begin position="97"/>
        <end position="106"/>
    </location>
</feature>
<feature type="compositionally biased region" description="Basic and acidic residues" evidence="1">
    <location>
        <begin position="141"/>
        <end position="160"/>
    </location>
</feature>
<reference evidence="2" key="1">
    <citation type="submission" date="2019-04" db="EMBL/GenBank/DDBJ databases">
        <title>Sequencing of skin fungus with MAO and IRED activity.</title>
        <authorList>
            <person name="Marsaioli A.J."/>
            <person name="Bonatto J.M.C."/>
            <person name="Reis Junior O."/>
        </authorList>
    </citation>
    <scope>NUCLEOTIDE SEQUENCE</scope>
    <source>
        <strain evidence="2">30M1</strain>
    </source>
</reference>
<comment type="caution">
    <text evidence="2">The sequence shown here is derived from an EMBL/GenBank/DDBJ whole genome shotgun (WGS) entry which is preliminary data.</text>
</comment>
<sequence>MVNWDADKDRIILMGIFKFHDIKNSAPLLDYLAKEIGGGDHRLSNLRQSGKMTKTGSLQTGSSPAGKKVVTARTPRTPASARGRVSKVVNSKKADNDNLDSDDVSDDQSTSSPSIARKRRSSQVQKSYAESDASSDDGEEDLFKPDVVKKVKQEPIDHEPVATTAAAPAAPEEDIDFV</sequence>
<accession>A0A9P4TAT9</accession>
<dbReference type="OrthoDB" id="5418867at2759"/>
<gene>
    <name evidence="2" type="ORF">E8E13_003279</name>
</gene>
<dbReference type="EMBL" id="SWKU01000017">
    <property type="protein sequence ID" value="KAF2999262.1"/>
    <property type="molecule type" value="Genomic_DNA"/>
</dbReference>
<proteinExistence type="predicted"/>
<protein>
    <submittedName>
        <fullName evidence="2">Uncharacterized protein</fullName>
    </submittedName>
</protein>